<evidence type="ECO:0000256" key="1">
    <source>
        <dbReference type="SAM" id="Phobius"/>
    </source>
</evidence>
<feature type="transmembrane region" description="Helical" evidence="1">
    <location>
        <begin position="7"/>
        <end position="28"/>
    </location>
</feature>
<feature type="transmembrane region" description="Helical" evidence="1">
    <location>
        <begin position="102"/>
        <end position="118"/>
    </location>
</feature>
<proteinExistence type="predicted"/>
<feature type="transmembrane region" description="Helical" evidence="1">
    <location>
        <begin position="77"/>
        <end position="96"/>
    </location>
</feature>
<dbReference type="EMBL" id="FNNO01000028">
    <property type="protein sequence ID" value="SDX69575.1"/>
    <property type="molecule type" value="Genomic_DNA"/>
</dbReference>
<reference evidence="2 3" key="1">
    <citation type="submission" date="2016-10" db="EMBL/GenBank/DDBJ databases">
        <authorList>
            <person name="Varghese N."/>
            <person name="Submissions S."/>
        </authorList>
    </citation>
    <scope>NUCLEOTIDE SEQUENCE [LARGE SCALE GENOMIC DNA]</scope>
    <source>
        <strain evidence="2 3">DSM 25353</strain>
    </source>
</reference>
<accession>A0A8X8IKX1</accession>
<keyword evidence="1" id="KW-0472">Membrane</keyword>
<evidence type="ECO:0000313" key="3">
    <source>
        <dbReference type="Proteomes" id="UP000198711"/>
    </source>
</evidence>
<gene>
    <name evidence="2" type="ORF">SAMN05444410_1284</name>
</gene>
<keyword evidence="1" id="KW-1133">Transmembrane helix</keyword>
<dbReference type="Proteomes" id="UP000198711">
    <property type="component" value="Unassembled WGS sequence"/>
</dbReference>
<keyword evidence="1" id="KW-0812">Transmembrane</keyword>
<organism evidence="2 3">
    <name type="scientific">Hydrobacter penzbergensis</name>
    <dbReference type="NCBI Taxonomy" id="1235997"/>
    <lineage>
        <taxon>Bacteria</taxon>
        <taxon>Pseudomonadati</taxon>
        <taxon>Bacteroidota</taxon>
        <taxon>Chitinophagia</taxon>
        <taxon>Chitinophagales</taxon>
        <taxon>Chitinophagaceae</taxon>
        <taxon>Hydrobacter</taxon>
    </lineage>
</organism>
<sequence>MKIIKTNWINIVGVFIAVFLYAIALNLMDENASRNMLQSVFASLILVFGYGIIFWGLLIVSLIVLDLLLFIRSQNNLKAKLVIEWLIISSPFVYWAIRYKEWIFVAAIVALLITQLLREKKIQKATS</sequence>
<dbReference type="RefSeq" id="WP_092727066.1">
    <property type="nucleotide sequence ID" value="NZ_FNNO01000028.1"/>
</dbReference>
<keyword evidence="3" id="KW-1185">Reference proteome</keyword>
<protein>
    <submittedName>
        <fullName evidence="2">Uncharacterized protein</fullName>
    </submittedName>
</protein>
<dbReference type="AlphaFoldDB" id="A0A8X8IKX1"/>
<name>A0A8X8IKX1_9BACT</name>
<feature type="transmembrane region" description="Helical" evidence="1">
    <location>
        <begin position="40"/>
        <end position="65"/>
    </location>
</feature>
<evidence type="ECO:0000313" key="2">
    <source>
        <dbReference type="EMBL" id="SDX69575.1"/>
    </source>
</evidence>
<comment type="caution">
    <text evidence="2">The sequence shown here is derived from an EMBL/GenBank/DDBJ whole genome shotgun (WGS) entry which is preliminary data.</text>
</comment>